<feature type="non-terminal residue" evidence="11">
    <location>
        <position position="482"/>
    </location>
</feature>
<accession>A0A067BMQ5</accession>
<dbReference type="GO" id="GO:0012505">
    <property type="term" value="C:endomembrane system"/>
    <property type="evidence" value="ECO:0007669"/>
    <property type="project" value="UniProtKB-SubCell"/>
</dbReference>
<evidence type="ECO:0000259" key="10">
    <source>
        <dbReference type="PROSITE" id="PS50929"/>
    </source>
</evidence>
<evidence type="ECO:0000256" key="6">
    <source>
        <dbReference type="ARBA" id="ARBA00022840"/>
    </source>
</evidence>
<keyword evidence="5" id="KW-0547">Nucleotide-binding</keyword>
<reference evidence="11 12" key="1">
    <citation type="journal article" date="2013" name="PLoS Genet.">
        <title>Distinctive expansion of potential virulence genes in the genome of the oomycete fish pathogen Saprolegnia parasitica.</title>
        <authorList>
            <person name="Jiang R.H."/>
            <person name="de Bruijn I."/>
            <person name="Haas B.J."/>
            <person name="Belmonte R."/>
            <person name="Lobach L."/>
            <person name="Christie J."/>
            <person name="van den Ackerveken G."/>
            <person name="Bottin A."/>
            <person name="Bulone V."/>
            <person name="Diaz-Moreno S.M."/>
            <person name="Dumas B."/>
            <person name="Fan L."/>
            <person name="Gaulin E."/>
            <person name="Govers F."/>
            <person name="Grenville-Briggs L.J."/>
            <person name="Horner N.R."/>
            <person name="Levin J.Z."/>
            <person name="Mammella M."/>
            <person name="Meijer H.J."/>
            <person name="Morris P."/>
            <person name="Nusbaum C."/>
            <person name="Oome S."/>
            <person name="Phillips A.J."/>
            <person name="van Rooyen D."/>
            <person name="Rzeszutek E."/>
            <person name="Saraiva M."/>
            <person name="Secombes C.J."/>
            <person name="Seidl M.F."/>
            <person name="Snel B."/>
            <person name="Stassen J.H."/>
            <person name="Sykes S."/>
            <person name="Tripathy S."/>
            <person name="van den Berg H."/>
            <person name="Vega-Arreguin J.C."/>
            <person name="Wawra S."/>
            <person name="Young S.K."/>
            <person name="Zeng Q."/>
            <person name="Dieguez-Uribeondo J."/>
            <person name="Russ C."/>
            <person name="Tyler B.M."/>
            <person name="van West P."/>
        </authorList>
    </citation>
    <scope>NUCLEOTIDE SEQUENCE [LARGE SCALE GENOMIC DNA]</scope>
    <source>
        <strain evidence="11 12">CBS 223.65</strain>
    </source>
</reference>
<sequence length="482" mass="51527">MRPSYHEVKSPVALSTDVPTLHPSETASWTARVTLSWLSHLLRRGAKTPLQEDDVWPVRRADSAAALAARFQMQWRAERQMPQPSFASALLRTLRWEFISAVSLYFASTFLSLSQPILIKSILQVLTGKTSAVGIASGYVLAVLLTLATLVSVTAIDYGQSWMTSIGANARSIGMDAVFTHSLAQSSARVASSGDVVTLASVDAERLYLGYLFVAWTLTVPVTLVCIFVLLGTELGVWPALAGGVAMLSMLYLGYASATSVGQVRAQLLSTQAQRLKLTSEALAGARALKLNSWECHLEDAITRTRAMELTYLQTYQNRRILNMVVLSVAPVLSLALCLGVYVAQGNTLYAAKAFVALAYINNARHPCTVFANAVVSVAEAKVSAKRIGDFLLQDELPSLMPPSTAPTPPACTVKIADGDFGWSSPEDDATLTLSNINLHLAPASLTIVVGAVGSGKSSLVSALLGEIHQVRGTRHVSGNVA</sequence>
<keyword evidence="4" id="KW-0677">Repeat</keyword>
<dbReference type="EMBL" id="KK584397">
    <property type="protein sequence ID" value="KDO16012.1"/>
    <property type="molecule type" value="Genomic_DNA"/>
</dbReference>
<evidence type="ECO:0000313" key="11">
    <source>
        <dbReference type="EMBL" id="KDO16012.1"/>
    </source>
</evidence>
<protein>
    <recommendedName>
        <fullName evidence="10">ABC transmembrane type-1 domain-containing protein</fullName>
    </recommendedName>
</protein>
<dbReference type="OrthoDB" id="112548at2759"/>
<dbReference type="PROSITE" id="PS50929">
    <property type="entry name" value="ABC_TM1F"/>
    <property type="match status" value="1"/>
</dbReference>
<dbReference type="InterPro" id="IPR011527">
    <property type="entry name" value="ABC1_TM_dom"/>
</dbReference>
<comment type="subcellular location">
    <subcellularLocation>
        <location evidence="1">Endomembrane system</location>
        <topology evidence="1">Multi-pass membrane protein</topology>
    </subcellularLocation>
</comment>
<keyword evidence="2" id="KW-0813">Transport</keyword>
<gene>
    <name evidence="11" type="ORF">SPRG_18451</name>
</gene>
<dbReference type="Proteomes" id="UP000030745">
    <property type="component" value="Unassembled WGS sequence"/>
</dbReference>
<keyword evidence="8 9" id="KW-0472">Membrane</keyword>
<dbReference type="Gene3D" id="3.40.50.300">
    <property type="entry name" value="P-loop containing nucleotide triphosphate hydrolases"/>
    <property type="match status" value="1"/>
</dbReference>
<dbReference type="CDD" id="cd18579">
    <property type="entry name" value="ABC_6TM_ABCC_D1"/>
    <property type="match status" value="1"/>
</dbReference>
<keyword evidence="12" id="KW-1185">Reference proteome</keyword>
<keyword evidence="6" id="KW-0067">ATP-binding</keyword>
<feature type="domain" description="ABC transmembrane type-1" evidence="10">
    <location>
        <begin position="101"/>
        <end position="380"/>
    </location>
</feature>
<dbReference type="GeneID" id="24139976"/>
<organism evidence="11 12">
    <name type="scientific">Saprolegnia parasitica (strain CBS 223.65)</name>
    <dbReference type="NCBI Taxonomy" id="695850"/>
    <lineage>
        <taxon>Eukaryota</taxon>
        <taxon>Sar</taxon>
        <taxon>Stramenopiles</taxon>
        <taxon>Oomycota</taxon>
        <taxon>Saprolegniomycetes</taxon>
        <taxon>Saprolegniales</taxon>
        <taxon>Saprolegniaceae</taxon>
        <taxon>Saprolegnia</taxon>
    </lineage>
</organism>
<dbReference type="Gene3D" id="1.20.1560.10">
    <property type="entry name" value="ABC transporter type 1, transmembrane domain"/>
    <property type="match status" value="1"/>
</dbReference>
<dbReference type="GO" id="GO:0005524">
    <property type="term" value="F:ATP binding"/>
    <property type="evidence" value="ECO:0007669"/>
    <property type="project" value="UniProtKB-KW"/>
</dbReference>
<dbReference type="AlphaFoldDB" id="A0A067BMQ5"/>
<feature type="transmembrane region" description="Helical" evidence="9">
    <location>
        <begin position="131"/>
        <end position="156"/>
    </location>
</feature>
<evidence type="ECO:0000256" key="1">
    <source>
        <dbReference type="ARBA" id="ARBA00004127"/>
    </source>
</evidence>
<dbReference type="PANTHER" id="PTHR24223">
    <property type="entry name" value="ATP-BINDING CASSETTE SUB-FAMILY C"/>
    <property type="match status" value="1"/>
</dbReference>
<dbReference type="SUPFAM" id="SSF90123">
    <property type="entry name" value="ABC transporter transmembrane region"/>
    <property type="match status" value="1"/>
</dbReference>
<dbReference type="GO" id="GO:0140359">
    <property type="term" value="F:ABC-type transporter activity"/>
    <property type="evidence" value="ECO:0007669"/>
    <property type="project" value="InterPro"/>
</dbReference>
<dbReference type="GO" id="GO:0016020">
    <property type="term" value="C:membrane"/>
    <property type="evidence" value="ECO:0007669"/>
    <property type="project" value="InterPro"/>
</dbReference>
<evidence type="ECO:0000256" key="8">
    <source>
        <dbReference type="ARBA" id="ARBA00023136"/>
    </source>
</evidence>
<evidence type="ECO:0000256" key="9">
    <source>
        <dbReference type="SAM" id="Phobius"/>
    </source>
</evidence>
<dbReference type="Pfam" id="PF00664">
    <property type="entry name" value="ABC_membrane"/>
    <property type="match status" value="1"/>
</dbReference>
<evidence type="ECO:0000256" key="3">
    <source>
        <dbReference type="ARBA" id="ARBA00022692"/>
    </source>
</evidence>
<feature type="transmembrane region" description="Helical" evidence="9">
    <location>
        <begin position="237"/>
        <end position="255"/>
    </location>
</feature>
<evidence type="ECO:0000256" key="5">
    <source>
        <dbReference type="ARBA" id="ARBA00022741"/>
    </source>
</evidence>
<dbReference type="OMA" id="TINTTPW"/>
<dbReference type="SUPFAM" id="SSF52540">
    <property type="entry name" value="P-loop containing nucleoside triphosphate hydrolases"/>
    <property type="match status" value="1"/>
</dbReference>
<evidence type="ECO:0000256" key="4">
    <source>
        <dbReference type="ARBA" id="ARBA00022737"/>
    </source>
</evidence>
<feature type="transmembrane region" description="Helical" evidence="9">
    <location>
        <begin position="98"/>
        <end position="119"/>
    </location>
</feature>
<evidence type="ECO:0000313" key="12">
    <source>
        <dbReference type="Proteomes" id="UP000030745"/>
    </source>
</evidence>
<dbReference type="PANTHER" id="PTHR24223:SF443">
    <property type="entry name" value="MULTIDRUG-RESISTANCE LIKE PROTEIN 1, ISOFORM I"/>
    <property type="match status" value="1"/>
</dbReference>
<feature type="transmembrane region" description="Helical" evidence="9">
    <location>
        <begin position="321"/>
        <end position="344"/>
    </location>
</feature>
<evidence type="ECO:0000256" key="7">
    <source>
        <dbReference type="ARBA" id="ARBA00022989"/>
    </source>
</evidence>
<dbReference type="KEGG" id="spar:SPRG_18451"/>
<dbReference type="InterPro" id="IPR044746">
    <property type="entry name" value="ABCC_6TM_D1"/>
</dbReference>
<proteinExistence type="predicted"/>
<evidence type="ECO:0000256" key="2">
    <source>
        <dbReference type="ARBA" id="ARBA00022448"/>
    </source>
</evidence>
<dbReference type="InterPro" id="IPR050173">
    <property type="entry name" value="ABC_transporter_C-like"/>
</dbReference>
<feature type="transmembrane region" description="Helical" evidence="9">
    <location>
        <begin position="208"/>
        <end position="231"/>
    </location>
</feature>
<name>A0A067BMQ5_SAPPC</name>
<dbReference type="VEuPathDB" id="FungiDB:SPRG_18451"/>
<keyword evidence="3 9" id="KW-0812">Transmembrane</keyword>
<dbReference type="InterPro" id="IPR036640">
    <property type="entry name" value="ABC1_TM_sf"/>
</dbReference>
<keyword evidence="7 9" id="KW-1133">Transmembrane helix</keyword>
<dbReference type="RefSeq" id="XP_012213280.1">
    <property type="nucleotide sequence ID" value="XM_012357890.1"/>
</dbReference>
<dbReference type="InterPro" id="IPR027417">
    <property type="entry name" value="P-loop_NTPase"/>
</dbReference>